<dbReference type="Pfam" id="PF07728">
    <property type="entry name" value="AAA_5"/>
    <property type="match status" value="1"/>
</dbReference>
<keyword evidence="3" id="KW-1185">Reference proteome</keyword>
<evidence type="ECO:0000313" key="3">
    <source>
        <dbReference type="Proteomes" id="UP001560267"/>
    </source>
</evidence>
<dbReference type="InterPro" id="IPR011704">
    <property type="entry name" value="ATPase_dyneun-rel_AAA"/>
</dbReference>
<dbReference type="InterPro" id="IPR050764">
    <property type="entry name" value="CbbQ/NirQ/NorQ/GpvN"/>
</dbReference>
<dbReference type="Gene3D" id="3.40.50.300">
    <property type="entry name" value="P-loop containing nucleotide triphosphate hydrolases"/>
    <property type="match status" value="1"/>
</dbReference>
<dbReference type="RefSeq" id="WP_298385455.1">
    <property type="nucleotide sequence ID" value="NZ_JBFSHR010000001.1"/>
</dbReference>
<protein>
    <submittedName>
        <fullName evidence="2">AAA family ATPase</fullName>
    </submittedName>
</protein>
<dbReference type="InterPro" id="IPR027417">
    <property type="entry name" value="P-loop_NTPase"/>
</dbReference>
<evidence type="ECO:0000313" key="2">
    <source>
        <dbReference type="EMBL" id="MEX6428270.1"/>
    </source>
</evidence>
<dbReference type="PANTHER" id="PTHR42759:SF1">
    <property type="entry name" value="MAGNESIUM-CHELATASE SUBUNIT CHLD"/>
    <property type="match status" value="1"/>
</dbReference>
<feature type="domain" description="AAA+ ATPase" evidence="1">
    <location>
        <begin position="42"/>
        <end position="211"/>
    </location>
</feature>
<dbReference type="SUPFAM" id="SSF52540">
    <property type="entry name" value="P-loop containing nucleoside triphosphate hydrolases"/>
    <property type="match status" value="1"/>
</dbReference>
<comment type="caution">
    <text evidence="2">The sequence shown here is derived from an EMBL/GenBank/DDBJ whole genome shotgun (WGS) entry which is preliminary data.</text>
</comment>
<dbReference type="EMBL" id="JBFSHR010000001">
    <property type="protein sequence ID" value="MEX6428270.1"/>
    <property type="molecule type" value="Genomic_DNA"/>
</dbReference>
<evidence type="ECO:0000259" key="1">
    <source>
        <dbReference type="SMART" id="SM00382"/>
    </source>
</evidence>
<sequence>MVDQRTDWLGIATPDDLAIGLRGVDYLPDLKITTATYLALALEKPLLLEGDAGVGKTELALALSRLFESDLIRLQCYEGIDATQAVYDWDYAKQLLHLRATEAAGLGADRSALEAELYEDRFLVERPLLRSLGYTDPKHPPILLIDELDRADDEFEAFLLELLSTFEITIPELGTRSAVVRPIVILTSNRTRDLHDALKRRCLYLWVNHPGFAREVEIIRLRAPEAGERLTEQIAALVQELREQGLVKPPGIAEAIDWAKALARLMATEVTPEWLEMTLGAVIKYREDEERLGALGPSTLLKRAFARLGE</sequence>
<gene>
    <name evidence="2" type="ORF">AB6A68_00205</name>
</gene>
<organism evidence="2 3">
    <name type="scientific">Ferrimicrobium acidiphilum</name>
    <dbReference type="NCBI Taxonomy" id="121039"/>
    <lineage>
        <taxon>Bacteria</taxon>
        <taxon>Bacillati</taxon>
        <taxon>Actinomycetota</taxon>
        <taxon>Acidimicrobiia</taxon>
        <taxon>Acidimicrobiales</taxon>
        <taxon>Acidimicrobiaceae</taxon>
        <taxon>Ferrimicrobium</taxon>
    </lineage>
</organism>
<proteinExistence type="predicted"/>
<dbReference type="SMART" id="SM00382">
    <property type="entry name" value="AAA"/>
    <property type="match status" value="1"/>
</dbReference>
<accession>A0ABV3XZ41</accession>
<dbReference type="CDD" id="cd00009">
    <property type="entry name" value="AAA"/>
    <property type="match status" value="1"/>
</dbReference>
<dbReference type="InterPro" id="IPR003593">
    <property type="entry name" value="AAA+_ATPase"/>
</dbReference>
<reference evidence="2 3" key="1">
    <citation type="submission" date="2024-07" db="EMBL/GenBank/DDBJ databases">
        <title>Draft Genome Sequence of Ferrimicrobium acidiphilum Strain YE2023, Isolated from a Pulp of Bioleach Reactor.</title>
        <authorList>
            <person name="Elkina Y.A."/>
            <person name="Bulaeva A.G."/>
            <person name="Beletsky A.V."/>
            <person name="Mardanov A.V."/>
        </authorList>
    </citation>
    <scope>NUCLEOTIDE SEQUENCE [LARGE SCALE GENOMIC DNA]</scope>
    <source>
        <strain evidence="2 3">YE2023</strain>
    </source>
</reference>
<dbReference type="Proteomes" id="UP001560267">
    <property type="component" value="Unassembled WGS sequence"/>
</dbReference>
<name>A0ABV3XZ41_9ACTN</name>
<dbReference type="PANTHER" id="PTHR42759">
    <property type="entry name" value="MOXR FAMILY PROTEIN"/>
    <property type="match status" value="1"/>
</dbReference>